<sequence length="225" mass="25111">MRVGPAEGTRVQSGGVIRNHFGGVIRAGAGSVPSAWKWGGKRSVPEALRRTWRLRECAGQGSLWTTRQPERFEKDEAPVTSAGLRRGARTGADAAALLYRSERARGGGLWSQSFRERFDYFTAGKTHPWLRQTGCVSQRRRPNISPRAPALSKKTNHPPAVHSRAERVRLRSRPRRAGTLDERLRSKRRGPTRRTSRRCFAAPADARGPPKSSRPSLKYHSRSDG</sequence>
<comment type="caution">
    <text evidence="2">The sequence shown here is derived from an EMBL/GenBank/DDBJ whole genome shotgun (WGS) entry which is preliminary data.</text>
</comment>
<dbReference type="Proteomes" id="UP001221898">
    <property type="component" value="Unassembled WGS sequence"/>
</dbReference>
<evidence type="ECO:0000313" key="2">
    <source>
        <dbReference type="EMBL" id="KAJ8403480.1"/>
    </source>
</evidence>
<dbReference type="EMBL" id="JAINUG010000058">
    <property type="protein sequence ID" value="KAJ8403480.1"/>
    <property type="molecule type" value="Genomic_DNA"/>
</dbReference>
<feature type="region of interest" description="Disordered" evidence="1">
    <location>
        <begin position="135"/>
        <end position="225"/>
    </location>
</feature>
<feature type="compositionally biased region" description="Basic residues" evidence="1">
    <location>
        <begin position="185"/>
        <end position="197"/>
    </location>
</feature>
<proteinExistence type="predicted"/>
<protein>
    <submittedName>
        <fullName evidence="2">Uncharacterized protein</fullName>
    </submittedName>
</protein>
<organism evidence="2 3">
    <name type="scientific">Aldrovandia affinis</name>
    <dbReference type="NCBI Taxonomy" id="143900"/>
    <lineage>
        <taxon>Eukaryota</taxon>
        <taxon>Metazoa</taxon>
        <taxon>Chordata</taxon>
        <taxon>Craniata</taxon>
        <taxon>Vertebrata</taxon>
        <taxon>Euteleostomi</taxon>
        <taxon>Actinopterygii</taxon>
        <taxon>Neopterygii</taxon>
        <taxon>Teleostei</taxon>
        <taxon>Notacanthiformes</taxon>
        <taxon>Halosauridae</taxon>
        <taxon>Aldrovandia</taxon>
    </lineage>
</organism>
<dbReference type="AlphaFoldDB" id="A0AAD7SJH6"/>
<keyword evidence="3" id="KW-1185">Reference proteome</keyword>
<evidence type="ECO:0000256" key="1">
    <source>
        <dbReference type="SAM" id="MobiDB-lite"/>
    </source>
</evidence>
<reference evidence="2" key="1">
    <citation type="journal article" date="2023" name="Science">
        <title>Genome structures resolve the early diversification of teleost fishes.</title>
        <authorList>
            <person name="Parey E."/>
            <person name="Louis A."/>
            <person name="Montfort J."/>
            <person name="Bouchez O."/>
            <person name="Roques C."/>
            <person name="Iampietro C."/>
            <person name="Lluch J."/>
            <person name="Castinel A."/>
            <person name="Donnadieu C."/>
            <person name="Desvignes T."/>
            <person name="Floi Bucao C."/>
            <person name="Jouanno E."/>
            <person name="Wen M."/>
            <person name="Mejri S."/>
            <person name="Dirks R."/>
            <person name="Jansen H."/>
            <person name="Henkel C."/>
            <person name="Chen W.J."/>
            <person name="Zahm M."/>
            <person name="Cabau C."/>
            <person name="Klopp C."/>
            <person name="Thompson A.W."/>
            <person name="Robinson-Rechavi M."/>
            <person name="Braasch I."/>
            <person name="Lecointre G."/>
            <person name="Bobe J."/>
            <person name="Postlethwait J.H."/>
            <person name="Berthelot C."/>
            <person name="Roest Crollius H."/>
            <person name="Guiguen Y."/>
        </authorList>
    </citation>
    <scope>NUCLEOTIDE SEQUENCE</scope>
    <source>
        <strain evidence="2">NC1722</strain>
    </source>
</reference>
<accession>A0AAD7SJH6</accession>
<name>A0AAD7SJH6_9TELE</name>
<gene>
    <name evidence="2" type="ORF">AAFF_G00352520</name>
</gene>
<evidence type="ECO:0000313" key="3">
    <source>
        <dbReference type="Proteomes" id="UP001221898"/>
    </source>
</evidence>